<dbReference type="VEuPathDB" id="VectorBase:RSAN_041186"/>
<evidence type="ECO:0000256" key="1">
    <source>
        <dbReference type="SAM" id="MobiDB-lite"/>
    </source>
</evidence>
<comment type="caution">
    <text evidence="2">The sequence shown here is derived from an EMBL/GenBank/DDBJ whole genome shotgun (WGS) entry which is preliminary data.</text>
</comment>
<feature type="compositionally biased region" description="Low complexity" evidence="1">
    <location>
        <begin position="351"/>
        <end position="365"/>
    </location>
</feature>
<name>A0A9D4STJ9_RHISA</name>
<dbReference type="AlphaFoldDB" id="A0A9D4STJ9"/>
<dbReference type="Proteomes" id="UP000821837">
    <property type="component" value="Chromosome 6"/>
</dbReference>
<feature type="compositionally biased region" description="Polar residues" evidence="1">
    <location>
        <begin position="331"/>
        <end position="340"/>
    </location>
</feature>
<evidence type="ECO:0000313" key="3">
    <source>
        <dbReference type="Proteomes" id="UP000821837"/>
    </source>
</evidence>
<sequence length="388" mass="43177">MSDDFESVDRADSLDALSSKDDDDDAPEPMIAKGDEEREDHTAYTKGIIAVVGSQTRPHICYRYPVTPVYIKLPKSIKEIGDIYMQMVMPVDFKRVSWEFTHSSDRHHVWNSTEILGIGHHKVRVTFQDLVDGKENKYEWHNSDIGSVAPVFKPHCEHFMQLHYDDKEKQLVTYVNGREYNRHDMDEGCIANEFTLYGSVFIPELVIPCEFKEMPLTVNLNGAVAYNDTYSIRFHVKPPGKKLSLNFGEISFDIDLEEYKDQLHRATHEELQVSSHSSCAFVSLNRKMVAKSMRRLVTPVMIIDGDIEITNLQIASQLFQRSGSAAHRRSVTGSSKQGSSGHPFASATLSAGAPGPDDLAGPAAGELSAGGGRECAGGEVASGREKLL</sequence>
<protein>
    <submittedName>
        <fullName evidence="2">Uncharacterized protein</fullName>
    </submittedName>
</protein>
<reference evidence="2" key="2">
    <citation type="submission" date="2021-09" db="EMBL/GenBank/DDBJ databases">
        <authorList>
            <person name="Jia N."/>
            <person name="Wang J."/>
            <person name="Shi W."/>
            <person name="Du L."/>
            <person name="Sun Y."/>
            <person name="Zhan W."/>
            <person name="Jiang J."/>
            <person name="Wang Q."/>
            <person name="Zhang B."/>
            <person name="Ji P."/>
            <person name="Sakyi L.B."/>
            <person name="Cui X."/>
            <person name="Yuan T."/>
            <person name="Jiang B."/>
            <person name="Yang W."/>
            <person name="Lam T.T.-Y."/>
            <person name="Chang Q."/>
            <person name="Ding S."/>
            <person name="Wang X."/>
            <person name="Zhu J."/>
            <person name="Ruan X."/>
            <person name="Zhao L."/>
            <person name="Wei J."/>
            <person name="Que T."/>
            <person name="Du C."/>
            <person name="Cheng J."/>
            <person name="Dai P."/>
            <person name="Han X."/>
            <person name="Huang E."/>
            <person name="Gao Y."/>
            <person name="Liu J."/>
            <person name="Shao H."/>
            <person name="Ye R."/>
            <person name="Li L."/>
            <person name="Wei W."/>
            <person name="Wang X."/>
            <person name="Wang C."/>
            <person name="Huo Q."/>
            <person name="Li W."/>
            <person name="Guo W."/>
            <person name="Chen H."/>
            <person name="Chen S."/>
            <person name="Zhou L."/>
            <person name="Zhou L."/>
            <person name="Ni X."/>
            <person name="Tian J."/>
            <person name="Zhou Y."/>
            <person name="Sheng Y."/>
            <person name="Liu T."/>
            <person name="Pan Y."/>
            <person name="Xia L."/>
            <person name="Li J."/>
            <person name="Zhao F."/>
            <person name="Cao W."/>
        </authorList>
    </citation>
    <scope>NUCLEOTIDE SEQUENCE</scope>
    <source>
        <strain evidence="2">Rsan-2018</strain>
        <tissue evidence="2">Larvae</tissue>
    </source>
</reference>
<reference evidence="2" key="1">
    <citation type="journal article" date="2020" name="Cell">
        <title>Large-Scale Comparative Analyses of Tick Genomes Elucidate Their Genetic Diversity and Vector Capacities.</title>
        <authorList>
            <consortium name="Tick Genome and Microbiome Consortium (TIGMIC)"/>
            <person name="Jia N."/>
            <person name="Wang J."/>
            <person name="Shi W."/>
            <person name="Du L."/>
            <person name="Sun Y."/>
            <person name="Zhan W."/>
            <person name="Jiang J.F."/>
            <person name="Wang Q."/>
            <person name="Zhang B."/>
            <person name="Ji P."/>
            <person name="Bell-Sakyi L."/>
            <person name="Cui X.M."/>
            <person name="Yuan T.T."/>
            <person name="Jiang B.G."/>
            <person name="Yang W.F."/>
            <person name="Lam T.T."/>
            <person name="Chang Q.C."/>
            <person name="Ding S.J."/>
            <person name="Wang X.J."/>
            <person name="Zhu J.G."/>
            <person name="Ruan X.D."/>
            <person name="Zhao L."/>
            <person name="Wei J.T."/>
            <person name="Ye R.Z."/>
            <person name="Que T.C."/>
            <person name="Du C.H."/>
            <person name="Zhou Y.H."/>
            <person name="Cheng J.X."/>
            <person name="Dai P.F."/>
            <person name="Guo W.B."/>
            <person name="Han X.H."/>
            <person name="Huang E.J."/>
            <person name="Li L.F."/>
            <person name="Wei W."/>
            <person name="Gao Y.C."/>
            <person name="Liu J.Z."/>
            <person name="Shao H.Z."/>
            <person name="Wang X."/>
            <person name="Wang C.C."/>
            <person name="Yang T.C."/>
            <person name="Huo Q.B."/>
            <person name="Li W."/>
            <person name="Chen H.Y."/>
            <person name="Chen S.E."/>
            <person name="Zhou L.G."/>
            <person name="Ni X.B."/>
            <person name="Tian J.H."/>
            <person name="Sheng Y."/>
            <person name="Liu T."/>
            <person name="Pan Y.S."/>
            <person name="Xia L.Y."/>
            <person name="Li J."/>
            <person name="Zhao F."/>
            <person name="Cao W.C."/>
        </authorList>
    </citation>
    <scope>NUCLEOTIDE SEQUENCE</scope>
    <source>
        <strain evidence="2">Rsan-2018</strain>
    </source>
</reference>
<feature type="region of interest" description="Disordered" evidence="1">
    <location>
        <begin position="1"/>
        <end position="39"/>
    </location>
</feature>
<gene>
    <name evidence="2" type="ORF">HPB52_002216</name>
</gene>
<keyword evidence="3" id="KW-1185">Reference proteome</keyword>
<proteinExistence type="predicted"/>
<organism evidence="2 3">
    <name type="scientific">Rhipicephalus sanguineus</name>
    <name type="common">Brown dog tick</name>
    <name type="synonym">Ixodes sanguineus</name>
    <dbReference type="NCBI Taxonomy" id="34632"/>
    <lineage>
        <taxon>Eukaryota</taxon>
        <taxon>Metazoa</taxon>
        <taxon>Ecdysozoa</taxon>
        <taxon>Arthropoda</taxon>
        <taxon>Chelicerata</taxon>
        <taxon>Arachnida</taxon>
        <taxon>Acari</taxon>
        <taxon>Parasitiformes</taxon>
        <taxon>Ixodida</taxon>
        <taxon>Ixodoidea</taxon>
        <taxon>Ixodidae</taxon>
        <taxon>Rhipicephalinae</taxon>
        <taxon>Rhipicephalus</taxon>
        <taxon>Rhipicephalus</taxon>
    </lineage>
</organism>
<feature type="region of interest" description="Disordered" evidence="1">
    <location>
        <begin position="326"/>
        <end position="388"/>
    </location>
</feature>
<accession>A0A9D4STJ9</accession>
<dbReference type="EMBL" id="JABSTV010001252">
    <property type="protein sequence ID" value="KAH7946634.1"/>
    <property type="molecule type" value="Genomic_DNA"/>
</dbReference>
<evidence type="ECO:0000313" key="2">
    <source>
        <dbReference type="EMBL" id="KAH7946634.1"/>
    </source>
</evidence>